<sequence length="54" mass="6086">MTDRPGRPAARHTNAPTAQKSARPKQRPAEQPSLRLSPEELKRLAVVIKQMLKE</sequence>
<gene>
    <name evidence="2" type="ORF">GWK36_08180</name>
</gene>
<protein>
    <submittedName>
        <fullName evidence="2">Uncharacterized protein</fullName>
    </submittedName>
</protein>
<proteinExistence type="predicted"/>
<feature type="region of interest" description="Disordered" evidence="1">
    <location>
        <begin position="1"/>
        <end position="37"/>
    </location>
</feature>
<evidence type="ECO:0000313" key="3">
    <source>
        <dbReference type="Proteomes" id="UP000502699"/>
    </source>
</evidence>
<evidence type="ECO:0000313" key="2">
    <source>
        <dbReference type="EMBL" id="QIK37965.1"/>
    </source>
</evidence>
<accession>A0A6G7VDK2</accession>
<name>A0A6G7VDK2_9GAMM</name>
<dbReference type="EMBL" id="CP048029">
    <property type="protein sequence ID" value="QIK37965.1"/>
    <property type="molecule type" value="Genomic_DNA"/>
</dbReference>
<dbReference type="Proteomes" id="UP000502699">
    <property type="component" value="Chromosome"/>
</dbReference>
<dbReference type="AlphaFoldDB" id="A0A6G7VDK2"/>
<dbReference type="RefSeq" id="WP_166270728.1">
    <property type="nucleotide sequence ID" value="NZ_CP048029.1"/>
</dbReference>
<dbReference type="KEGG" id="cjap:GWK36_08180"/>
<keyword evidence="3" id="KW-1185">Reference proteome</keyword>
<evidence type="ECO:0000256" key="1">
    <source>
        <dbReference type="SAM" id="MobiDB-lite"/>
    </source>
</evidence>
<organism evidence="2 3">
    <name type="scientific">Caldichromatium japonicum</name>
    <dbReference type="NCBI Taxonomy" id="2699430"/>
    <lineage>
        <taxon>Bacteria</taxon>
        <taxon>Pseudomonadati</taxon>
        <taxon>Pseudomonadota</taxon>
        <taxon>Gammaproteobacteria</taxon>
        <taxon>Chromatiales</taxon>
        <taxon>Chromatiaceae</taxon>
        <taxon>Caldichromatium</taxon>
    </lineage>
</organism>
<reference evidence="3" key="1">
    <citation type="submission" date="2020-01" db="EMBL/GenBank/DDBJ databases">
        <title>Caldichromatium gen. nov., sp. nov., a thermophilic purple sulfur bacterium member of the family Chromatiaceae isolated from Nakabusa hot spring, Japan.</title>
        <authorList>
            <person name="Saini M.K."/>
            <person name="Hanada S."/>
            <person name="Tank M."/>
        </authorList>
    </citation>
    <scope>NUCLEOTIDE SEQUENCE [LARGE SCALE GENOMIC DNA]</scope>
    <source>
        <strain evidence="3">No.7</strain>
    </source>
</reference>